<dbReference type="AlphaFoldDB" id="A0A7W9UHZ7"/>
<dbReference type="Proteomes" id="UP000540412">
    <property type="component" value="Unassembled WGS sequence"/>
</dbReference>
<protein>
    <submittedName>
        <fullName evidence="2">Uncharacterized protein</fullName>
    </submittedName>
</protein>
<dbReference type="EMBL" id="JACHIT010000001">
    <property type="protein sequence ID" value="MBB5913185.1"/>
    <property type="molecule type" value="Genomic_DNA"/>
</dbReference>
<accession>A0A7W9UHZ7</accession>
<proteinExistence type="predicted"/>
<name>A0A7W9UHZ7_9NOCA</name>
<evidence type="ECO:0000256" key="1">
    <source>
        <dbReference type="SAM" id="Phobius"/>
    </source>
</evidence>
<evidence type="ECO:0000313" key="2">
    <source>
        <dbReference type="EMBL" id="MBB5913185.1"/>
    </source>
</evidence>
<reference evidence="2 3" key="1">
    <citation type="submission" date="2020-08" db="EMBL/GenBank/DDBJ databases">
        <title>Sequencing the genomes of 1000 actinobacteria strains.</title>
        <authorList>
            <person name="Klenk H.-P."/>
        </authorList>
    </citation>
    <scope>NUCLEOTIDE SEQUENCE [LARGE SCALE GENOMIC DNA]</scope>
    <source>
        <strain evidence="2 3">DSM 43582</strain>
    </source>
</reference>
<keyword evidence="3" id="KW-1185">Reference proteome</keyword>
<keyword evidence="1" id="KW-0472">Membrane</keyword>
<keyword evidence="1" id="KW-0812">Transmembrane</keyword>
<keyword evidence="1" id="KW-1133">Transmembrane helix</keyword>
<feature type="transmembrane region" description="Helical" evidence="1">
    <location>
        <begin position="6"/>
        <end position="24"/>
    </location>
</feature>
<organism evidence="2 3">
    <name type="scientific">Nocardia transvalensis</name>
    <dbReference type="NCBI Taxonomy" id="37333"/>
    <lineage>
        <taxon>Bacteria</taxon>
        <taxon>Bacillati</taxon>
        <taxon>Actinomycetota</taxon>
        <taxon>Actinomycetes</taxon>
        <taxon>Mycobacteriales</taxon>
        <taxon>Nocardiaceae</taxon>
        <taxon>Nocardia</taxon>
    </lineage>
</organism>
<comment type="caution">
    <text evidence="2">The sequence shown here is derived from an EMBL/GenBank/DDBJ whole genome shotgun (WGS) entry which is preliminary data.</text>
</comment>
<gene>
    <name evidence="2" type="ORF">BJY24_002052</name>
</gene>
<dbReference type="RefSeq" id="WP_040745287.1">
    <property type="nucleotide sequence ID" value="NZ_JACHIT010000001.1"/>
</dbReference>
<sequence>MSAGSWAVLFAVVLTFCAVVGMLVRTELDDRSDDDGEPCAGEFVAWTHAAPPRPFTVAGAHKVMQQHKDCRREECPRKAAAWRTLTDARRIRPDSGRSY</sequence>
<evidence type="ECO:0000313" key="3">
    <source>
        <dbReference type="Proteomes" id="UP000540412"/>
    </source>
</evidence>